<dbReference type="PANTHER" id="PTHR28055">
    <property type="entry name" value="ALTERED INHERITANCE OF MITOCHONDRIA PROTEIN 41, MITOCHONDRIAL"/>
    <property type="match status" value="1"/>
</dbReference>
<dbReference type="RefSeq" id="WP_092576383.1">
    <property type="nucleotide sequence ID" value="NZ_FOFN01000001.1"/>
</dbReference>
<evidence type="ECO:0000313" key="2">
    <source>
        <dbReference type="Proteomes" id="UP000198999"/>
    </source>
</evidence>
<reference evidence="1 2" key="1">
    <citation type="submission" date="2016-10" db="EMBL/GenBank/DDBJ databases">
        <authorList>
            <person name="de Groot N.N."/>
        </authorList>
    </citation>
    <scope>NUCLEOTIDE SEQUENCE [LARGE SCALE GENOMIC DNA]</scope>
    <source>
        <strain evidence="1 2">DSM 21035</strain>
    </source>
</reference>
<dbReference type="Gene3D" id="1.10.1510.10">
    <property type="entry name" value="Uncharacterised protein YqeY/AIM41 PF09424, N-terminal domain"/>
    <property type="match status" value="1"/>
</dbReference>
<name>A0A1H9CU30_9FLAO</name>
<gene>
    <name evidence="1" type="ORF">SAMN05421824_1017</name>
</gene>
<sequence length="149" mass="15922">MSLQQDIMAALKDAMKAKDQTALAALRAVKSAILLAKTESGAGDELSEDQELKILQKQVKQRKDSAAVYLEQGREDLAAPELAEAEIINQFLPEALSEEEIENVVVATIDQIGADGMKDMGKVMGIVSKQLAGQADGKTISNIVKAKLA</sequence>
<dbReference type="InterPro" id="IPR023168">
    <property type="entry name" value="GatB_Yqey_C_2"/>
</dbReference>
<dbReference type="Pfam" id="PF09424">
    <property type="entry name" value="YqeY"/>
    <property type="match status" value="1"/>
</dbReference>
<dbReference type="InterPro" id="IPR042184">
    <property type="entry name" value="YqeY/Aim41_N"/>
</dbReference>
<dbReference type="OrthoDB" id="9788127at2"/>
<dbReference type="EMBL" id="FOFN01000001">
    <property type="protein sequence ID" value="SEQ04695.1"/>
    <property type="molecule type" value="Genomic_DNA"/>
</dbReference>
<dbReference type="Proteomes" id="UP000198999">
    <property type="component" value="Unassembled WGS sequence"/>
</dbReference>
<protein>
    <recommendedName>
        <fullName evidence="3">Glutamyl-tRNA amidotransferase</fullName>
    </recommendedName>
</protein>
<organism evidence="1 2">
    <name type="scientific">Hyunsoonleella jejuensis</name>
    <dbReference type="NCBI Taxonomy" id="419940"/>
    <lineage>
        <taxon>Bacteria</taxon>
        <taxon>Pseudomonadati</taxon>
        <taxon>Bacteroidota</taxon>
        <taxon>Flavobacteriia</taxon>
        <taxon>Flavobacteriales</taxon>
        <taxon>Flavobacteriaceae</taxon>
    </lineage>
</organism>
<dbReference type="Gene3D" id="1.10.10.410">
    <property type="match status" value="1"/>
</dbReference>
<dbReference type="GO" id="GO:0016884">
    <property type="term" value="F:carbon-nitrogen ligase activity, with glutamine as amido-N-donor"/>
    <property type="evidence" value="ECO:0007669"/>
    <property type="project" value="InterPro"/>
</dbReference>
<evidence type="ECO:0000313" key="1">
    <source>
        <dbReference type="EMBL" id="SEQ04695.1"/>
    </source>
</evidence>
<dbReference type="STRING" id="419940.SAMN05421824_1017"/>
<proteinExistence type="predicted"/>
<keyword evidence="2" id="KW-1185">Reference proteome</keyword>
<dbReference type="AlphaFoldDB" id="A0A1H9CU30"/>
<dbReference type="InterPro" id="IPR019004">
    <property type="entry name" value="YqeY/Aim41"/>
</dbReference>
<dbReference type="SUPFAM" id="SSF89095">
    <property type="entry name" value="GatB/YqeY motif"/>
    <property type="match status" value="1"/>
</dbReference>
<dbReference type="PANTHER" id="PTHR28055:SF1">
    <property type="entry name" value="ALTERED INHERITANCE OF MITOCHONDRIA PROTEIN 41, MITOCHONDRIAL"/>
    <property type="match status" value="1"/>
</dbReference>
<dbReference type="InterPro" id="IPR003789">
    <property type="entry name" value="Asn/Gln_tRNA_amidoTrase-B-like"/>
</dbReference>
<accession>A0A1H9CU30</accession>
<evidence type="ECO:0008006" key="3">
    <source>
        <dbReference type="Google" id="ProtNLM"/>
    </source>
</evidence>